<dbReference type="AlphaFoldDB" id="A0A484HE31"/>
<name>A0A484HE31_9BACT</name>
<evidence type="ECO:0000313" key="1">
    <source>
        <dbReference type="EMBL" id="VEN73535.1"/>
    </source>
</evidence>
<organism evidence="1">
    <name type="scientific">uncultured Desulfobacteraceae bacterium</name>
    <dbReference type="NCBI Taxonomy" id="218296"/>
    <lineage>
        <taxon>Bacteria</taxon>
        <taxon>Pseudomonadati</taxon>
        <taxon>Thermodesulfobacteriota</taxon>
        <taxon>Desulfobacteria</taxon>
        <taxon>Desulfobacterales</taxon>
        <taxon>Desulfobacteraceae</taxon>
        <taxon>environmental samples</taxon>
    </lineage>
</organism>
<protein>
    <submittedName>
        <fullName evidence="1">Uncharacterized protein</fullName>
    </submittedName>
</protein>
<accession>A0A484HE31</accession>
<dbReference type="EMBL" id="CAACVI010000011">
    <property type="protein sequence ID" value="VEN73535.1"/>
    <property type="molecule type" value="Genomic_DNA"/>
</dbReference>
<reference evidence="1" key="1">
    <citation type="submission" date="2019-01" db="EMBL/GenBank/DDBJ databases">
        <authorList>
            <consortium name="Genoscope - CEA"/>
            <person name="William W."/>
        </authorList>
    </citation>
    <scope>NUCLEOTIDE SEQUENCE</scope>
    <source>
        <strain evidence="1">CR-1</strain>
    </source>
</reference>
<proteinExistence type="predicted"/>
<sequence length="70" mass="8164">MNNNNVYNQMEAELRPEYDLSRLKGGVRGKYAFKYKEGTNLVLLEPDVADVFKDNESVNEAESKLRPYYE</sequence>
<gene>
    <name evidence="1" type="ORF">EPICR_190036</name>
</gene>